<comment type="similarity">
    <text evidence="1">Belongs to the plant acyltransferase family.</text>
</comment>
<dbReference type="PANTHER" id="PTHR31623">
    <property type="entry name" value="F21J9.9"/>
    <property type="match status" value="1"/>
</dbReference>
<keyword evidence="2" id="KW-0808">Transferase</keyword>
<sequence>MKAEVQLISSDTIKPSSSTPEHLRHHTLSFIDQITPSIFMPLLLFYSRDVGVAHLSNEERQTRIKKSLSEALTRFYPLAGRIKDNFHVDCNDEGVHYVEAKATCKLSEFLEDPNPAEHNKFLPYELDAVNELALAVQLTTFDCGGIVIGVVFAHKVLDASSFFLFLNSWAAIARGSSNVATPLFESATIFPPVTVPSFIAPRGSPGKEKIATKRFVFEGSAIAVLRDKYSSDDANIEYPRPTRVEALSAFIYDRFLAATQPDPNKLYSLSHVANVRTRLDPPLSENYFGNISLATSFEISRDTEDVFQRIVLPLRDAMKKVDMNFVKSFQESGGSSNFFLENLERYRKGEVVALGFTSLCRFPVYEADFGWGKPVWVASARLLYKNLVGFFDMKSGNGIEVWINLDEEDMAKFEVHKELLACVSSAKVSVV</sequence>
<dbReference type="InterPro" id="IPR023213">
    <property type="entry name" value="CAT-like_dom_sf"/>
</dbReference>
<feature type="region of interest" description="Disordered" evidence="4">
    <location>
        <begin position="1"/>
        <end position="21"/>
    </location>
</feature>
<evidence type="ECO:0000313" key="6">
    <source>
        <dbReference type="Proteomes" id="UP000327013"/>
    </source>
</evidence>
<dbReference type="AlphaFoldDB" id="A0A5N6R4U2"/>
<feature type="compositionally biased region" description="Polar residues" evidence="4">
    <location>
        <begin position="7"/>
        <end position="20"/>
    </location>
</feature>
<reference evidence="5 6" key="1">
    <citation type="submission" date="2019-06" db="EMBL/GenBank/DDBJ databases">
        <title>A chromosomal-level reference genome of Carpinus fangiana (Coryloideae, Betulaceae).</title>
        <authorList>
            <person name="Yang X."/>
            <person name="Wang Z."/>
            <person name="Zhang L."/>
            <person name="Hao G."/>
            <person name="Liu J."/>
            <person name="Yang Y."/>
        </authorList>
    </citation>
    <scope>NUCLEOTIDE SEQUENCE [LARGE SCALE GENOMIC DNA]</scope>
    <source>
        <strain evidence="5">Cfa_2016G</strain>
        <tissue evidence="5">Leaf</tissue>
    </source>
</reference>
<dbReference type="Gene3D" id="3.30.559.10">
    <property type="entry name" value="Chloramphenicol acetyltransferase-like domain"/>
    <property type="match status" value="2"/>
</dbReference>
<evidence type="ECO:0000256" key="2">
    <source>
        <dbReference type="ARBA" id="ARBA00022679"/>
    </source>
</evidence>
<dbReference type="OrthoDB" id="671439at2759"/>
<accession>A0A5N6R4U2</accession>
<gene>
    <name evidence="5" type="ORF">FH972_009289</name>
</gene>
<dbReference type="PANTHER" id="PTHR31623:SF17">
    <property type="entry name" value="F21J9.9"/>
    <property type="match status" value="1"/>
</dbReference>
<dbReference type="Proteomes" id="UP000327013">
    <property type="component" value="Chromosome 3"/>
</dbReference>
<dbReference type="Pfam" id="PF02458">
    <property type="entry name" value="Transferase"/>
    <property type="match status" value="1"/>
</dbReference>
<keyword evidence="3" id="KW-0012">Acyltransferase</keyword>
<organism evidence="5 6">
    <name type="scientific">Carpinus fangiana</name>
    <dbReference type="NCBI Taxonomy" id="176857"/>
    <lineage>
        <taxon>Eukaryota</taxon>
        <taxon>Viridiplantae</taxon>
        <taxon>Streptophyta</taxon>
        <taxon>Embryophyta</taxon>
        <taxon>Tracheophyta</taxon>
        <taxon>Spermatophyta</taxon>
        <taxon>Magnoliopsida</taxon>
        <taxon>eudicotyledons</taxon>
        <taxon>Gunneridae</taxon>
        <taxon>Pentapetalae</taxon>
        <taxon>rosids</taxon>
        <taxon>fabids</taxon>
        <taxon>Fagales</taxon>
        <taxon>Betulaceae</taxon>
        <taxon>Carpinus</taxon>
    </lineage>
</organism>
<evidence type="ECO:0000256" key="4">
    <source>
        <dbReference type="SAM" id="MobiDB-lite"/>
    </source>
</evidence>
<proteinExistence type="inferred from homology"/>
<evidence type="ECO:0000313" key="5">
    <source>
        <dbReference type="EMBL" id="KAE8023614.1"/>
    </source>
</evidence>
<keyword evidence="6" id="KW-1185">Reference proteome</keyword>
<protein>
    <submittedName>
        <fullName evidence="5">Uncharacterized protein</fullName>
    </submittedName>
</protein>
<dbReference type="EMBL" id="CM017323">
    <property type="protein sequence ID" value="KAE8023614.1"/>
    <property type="molecule type" value="Genomic_DNA"/>
</dbReference>
<evidence type="ECO:0000256" key="3">
    <source>
        <dbReference type="ARBA" id="ARBA00023315"/>
    </source>
</evidence>
<dbReference type="GO" id="GO:0016746">
    <property type="term" value="F:acyltransferase activity"/>
    <property type="evidence" value="ECO:0007669"/>
    <property type="project" value="UniProtKB-KW"/>
</dbReference>
<evidence type="ECO:0000256" key="1">
    <source>
        <dbReference type="ARBA" id="ARBA00009861"/>
    </source>
</evidence>
<name>A0A5N6R4U2_9ROSI</name>